<dbReference type="GO" id="GO:0019563">
    <property type="term" value="P:glycerol catabolic process"/>
    <property type="evidence" value="ECO:0007669"/>
    <property type="project" value="InterPro"/>
</dbReference>
<dbReference type="EMBL" id="BAAAHD010000094">
    <property type="protein sequence ID" value="GAA0599029.1"/>
    <property type="molecule type" value="Genomic_DNA"/>
</dbReference>
<keyword evidence="1" id="KW-0808">Transferase</keyword>
<dbReference type="InterPro" id="IPR036662">
    <property type="entry name" value="PTS_EIIA_man-typ_sf"/>
</dbReference>
<dbReference type="PROSITE" id="PS51096">
    <property type="entry name" value="PTS_EIIA_TYPE_4"/>
    <property type="match status" value="1"/>
</dbReference>
<dbReference type="RefSeq" id="WP_184889011.1">
    <property type="nucleotide sequence ID" value="NZ_BAAAHD010000094.1"/>
</dbReference>
<reference evidence="3 6" key="1">
    <citation type="journal article" date="2019" name="Int. J. Syst. Evol. Microbiol.">
        <title>The Global Catalogue of Microorganisms (GCM) 10K type strain sequencing project: providing services to taxonomists for standard genome sequencing and annotation.</title>
        <authorList>
            <consortium name="The Broad Institute Genomics Platform"/>
            <consortium name="The Broad Institute Genome Sequencing Center for Infectious Disease"/>
            <person name="Wu L."/>
            <person name="Ma J."/>
        </authorList>
    </citation>
    <scope>NUCLEOTIDE SEQUENCE [LARGE SCALE GENOMIC DNA]</scope>
    <source>
        <strain evidence="3 6">JCM 10667</strain>
    </source>
</reference>
<dbReference type="Gene3D" id="3.40.50.510">
    <property type="entry name" value="Phosphotransferase system, mannose-type IIA component"/>
    <property type="match status" value="1"/>
</dbReference>
<dbReference type="SUPFAM" id="SSF53062">
    <property type="entry name" value="PTS system fructose IIA component-like"/>
    <property type="match status" value="1"/>
</dbReference>
<gene>
    <name evidence="4" type="ORF">F4557_006537</name>
    <name evidence="3" type="ORF">GCM10009546_71240</name>
</gene>
<feature type="domain" description="PTS EIIA type-4" evidence="2">
    <location>
        <begin position="1"/>
        <end position="125"/>
    </location>
</feature>
<evidence type="ECO:0000259" key="2">
    <source>
        <dbReference type="PROSITE" id="PS51096"/>
    </source>
</evidence>
<organism evidence="4 5">
    <name type="scientific">Actinomadura livida</name>
    <dbReference type="NCBI Taxonomy" id="79909"/>
    <lineage>
        <taxon>Bacteria</taxon>
        <taxon>Bacillati</taxon>
        <taxon>Actinomycetota</taxon>
        <taxon>Actinomycetes</taxon>
        <taxon>Streptosporangiales</taxon>
        <taxon>Thermomonosporaceae</taxon>
        <taxon>Actinomadura</taxon>
    </lineage>
</organism>
<protein>
    <submittedName>
        <fullName evidence="4">Dihydroxyacetone kinase phosphotransfer subunit</fullName>
    </submittedName>
    <submittedName>
        <fullName evidence="3">PTS fructose transporter subunit IIA</fullName>
    </submittedName>
</protein>
<dbReference type="Proteomes" id="UP001501427">
    <property type="component" value="Unassembled WGS sequence"/>
</dbReference>
<reference evidence="3" key="3">
    <citation type="submission" date="2023-12" db="EMBL/GenBank/DDBJ databases">
        <authorList>
            <person name="Sun Q."/>
            <person name="Inoue M."/>
        </authorList>
    </citation>
    <scope>NUCLEOTIDE SEQUENCE</scope>
    <source>
        <strain evidence="3">JCM 10667</strain>
    </source>
</reference>
<dbReference type="Pfam" id="PF03610">
    <property type="entry name" value="EIIA-man"/>
    <property type="match status" value="1"/>
</dbReference>
<name>A0A7W7IJ82_9ACTN</name>
<evidence type="ECO:0000313" key="5">
    <source>
        <dbReference type="Proteomes" id="UP000549343"/>
    </source>
</evidence>
<accession>A0A7W7IJ82</accession>
<sequence>MVGIVVISHSRALAEGVVEVARAMGVGKAVVEPAGGDLEGGLGTSVDLVEGAVATADDGDGVLLLADLGSSVLTAKMVIEDAGGESLLLADAPLVEGAVAAASMAATGADLAAVHAAAESAYDHRKTR</sequence>
<evidence type="ECO:0000313" key="6">
    <source>
        <dbReference type="Proteomes" id="UP001501427"/>
    </source>
</evidence>
<evidence type="ECO:0000313" key="3">
    <source>
        <dbReference type="EMBL" id="GAA0599029.1"/>
    </source>
</evidence>
<dbReference type="AlphaFoldDB" id="A0A7W7IJ82"/>
<keyword evidence="6" id="KW-1185">Reference proteome</keyword>
<dbReference type="InterPro" id="IPR039643">
    <property type="entry name" value="DhaM"/>
</dbReference>
<dbReference type="Proteomes" id="UP000549343">
    <property type="component" value="Unassembled WGS sequence"/>
</dbReference>
<comment type="caution">
    <text evidence="4">The sequence shown here is derived from an EMBL/GenBank/DDBJ whole genome shotgun (WGS) entry which is preliminary data.</text>
</comment>
<keyword evidence="4" id="KW-0418">Kinase</keyword>
<reference evidence="4 5" key="2">
    <citation type="submission" date="2020-08" db="EMBL/GenBank/DDBJ databases">
        <title>Sequencing the genomes of 1000 actinobacteria strains.</title>
        <authorList>
            <person name="Klenk H.-P."/>
        </authorList>
    </citation>
    <scope>NUCLEOTIDE SEQUENCE [LARGE SCALE GENOMIC DNA]</scope>
    <source>
        <strain evidence="4 5">DSM 44772</strain>
    </source>
</reference>
<evidence type="ECO:0000256" key="1">
    <source>
        <dbReference type="ARBA" id="ARBA00022679"/>
    </source>
</evidence>
<dbReference type="EMBL" id="JACHMV010000001">
    <property type="protein sequence ID" value="MBB4778119.1"/>
    <property type="molecule type" value="Genomic_DNA"/>
</dbReference>
<dbReference type="InterPro" id="IPR004701">
    <property type="entry name" value="PTS_EIIA_man-typ"/>
</dbReference>
<evidence type="ECO:0000313" key="4">
    <source>
        <dbReference type="EMBL" id="MBB4778119.1"/>
    </source>
</evidence>
<proteinExistence type="predicted"/>
<dbReference type="PANTHER" id="PTHR38594:SF1">
    <property type="entry name" value="PEP-DEPENDENT DIHYDROXYACETONE KINASE, PHOSPHORYL DONOR SUBUNIT DHAM"/>
    <property type="match status" value="1"/>
</dbReference>
<dbReference type="GO" id="GO:0016020">
    <property type="term" value="C:membrane"/>
    <property type="evidence" value="ECO:0007669"/>
    <property type="project" value="InterPro"/>
</dbReference>
<dbReference type="GO" id="GO:0009401">
    <property type="term" value="P:phosphoenolpyruvate-dependent sugar phosphotransferase system"/>
    <property type="evidence" value="ECO:0007669"/>
    <property type="project" value="InterPro"/>
</dbReference>
<dbReference type="GO" id="GO:0047324">
    <property type="term" value="F:phosphoenolpyruvate-glycerone phosphotransferase activity"/>
    <property type="evidence" value="ECO:0007669"/>
    <property type="project" value="InterPro"/>
</dbReference>
<dbReference type="PANTHER" id="PTHR38594">
    <property type="entry name" value="PEP-DEPENDENT DIHYDROXYACETONE KINASE, PHOSPHORYL DONOR SUBUNIT DHAM"/>
    <property type="match status" value="1"/>
</dbReference>